<proteinExistence type="predicted"/>
<dbReference type="Proteomes" id="UP000499080">
    <property type="component" value="Unassembled WGS sequence"/>
</dbReference>
<accession>A0A4Y2RHJ5</accession>
<comment type="caution">
    <text evidence="2">The sequence shown here is derived from an EMBL/GenBank/DDBJ whole genome shotgun (WGS) entry which is preliminary data.</text>
</comment>
<feature type="region of interest" description="Disordered" evidence="1">
    <location>
        <begin position="1"/>
        <end position="23"/>
    </location>
</feature>
<reference evidence="2 3" key="1">
    <citation type="journal article" date="2019" name="Sci. Rep.">
        <title>Orb-weaving spider Araneus ventricosus genome elucidates the spidroin gene catalogue.</title>
        <authorList>
            <person name="Kono N."/>
            <person name="Nakamura H."/>
            <person name="Ohtoshi R."/>
            <person name="Moran D.A.P."/>
            <person name="Shinohara A."/>
            <person name="Yoshida Y."/>
            <person name="Fujiwara M."/>
            <person name="Mori M."/>
            <person name="Tomita M."/>
            <person name="Arakawa K."/>
        </authorList>
    </citation>
    <scope>NUCLEOTIDE SEQUENCE [LARGE SCALE GENOMIC DNA]</scope>
</reference>
<evidence type="ECO:0000256" key="1">
    <source>
        <dbReference type="SAM" id="MobiDB-lite"/>
    </source>
</evidence>
<name>A0A4Y2RHJ5_ARAVE</name>
<evidence type="ECO:0000313" key="3">
    <source>
        <dbReference type="Proteomes" id="UP000499080"/>
    </source>
</evidence>
<protein>
    <submittedName>
        <fullName evidence="2">Uncharacterized protein</fullName>
    </submittedName>
</protein>
<gene>
    <name evidence="2" type="ORF">AVEN_37577_1</name>
</gene>
<dbReference type="AlphaFoldDB" id="A0A4Y2RHJ5"/>
<evidence type="ECO:0000313" key="2">
    <source>
        <dbReference type="EMBL" id="GBN75214.1"/>
    </source>
</evidence>
<sequence>MKETKETVDEEEENVILMEESEDDFGSFQQEKEAAEIQEVTYLDQFMADFSTIMYILFDKVGGARMKAHYSYV</sequence>
<organism evidence="2 3">
    <name type="scientific">Araneus ventricosus</name>
    <name type="common">Orbweaver spider</name>
    <name type="synonym">Epeira ventricosa</name>
    <dbReference type="NCBI Taxonomy" id="182803"/>
    <lineage>
        <taxon>Eukaryota</taxon>
        <taxon>Metazoa</taxon>
        <taxon>Ecdysozoa</taxon>
        <taxon>Arthropoda</taxon>
        <taxon>Chelicerata</taxon>
        <taxon>Arachnida</taxon>
        <taxon>Araneae</taxon>
        <taxon>Araneomorphae</taxon>
        <taxon>Entelegynae</taxon>
        <taxon>Araneoidea</taxon>
        <taxon>Araneidae</taxon>
        <taxon>Araneus</taxon>
    </lineage>
</organism>
<keyword evidence="3" id="KW-1185">Reference proteome</keyword>
<dbReference type="EMBL" id="BGPR01017140">
    <property type="protein sequence ID" value="GBN75214.1"/>
    <property type="molecule type" value="Genomic_DNA"/>
</dbReference>
<feature type="compositionally biased region" description="Acidic residues" evidence="1">
    <location>
        <begin position="8"/>
        <end position="23"/>
    </location>
</feature>